<dbReference type="EMBL" id="JAHRHJ020000001">
    <property type="protein sequence ID" value="KAH9332183.1"/>
    <property type="molecule type" value="Genomic_DNA"/>
</dbReference>
<gene>
    <name evidence="2" type="ORF">KI387_044327</name>
</gene>
<dbReference type="Proteomes" id="UP000824469">
    <property type="component" value="Unassembled WGS sequence"/>
</dbReference>
<reference evidence="2 3" key="1">
    <citation type="journal article" date="2021" name="Nat. Plants">
        <title>The Taxus genome provides insights into paclitaxel biosynthesis.</title>
        <authorList>
            <person name="Xiong X."/>
            <person name="Gou J."/>
            <person name="Liao Q."/>
            <person name="Li Y."/>
            <person name="Zhou Q."/>
            <person name="Bi G."/>
            <person name="Li C."/>
            <person name="Du R."/>
            <person name="Wang X."/>
            <person name="Sun T."/>
            <person name="Guo L."/>
            <person name="Liang H."/>
            <person name="Lu P."/>
            <person name="Wu Y."/>
            <person name="Zhang Z."/>
            <person name="Ro D.K."/>
            <person name="Shang Y."/>
            <person name="Huang S."/>
            <person name="Yan J."/>
        </authorList>
    </citation>
    <scope>NUCLEOTIDE SEQUENCE [LARGE SCALE GENOMIC DNA]</scope>
    <source>
        <strain evidence="2">Ta-2019</strain>
    </source>
</reference>
<feature type="non-terminal residue" evidence="2">
    <location>
        <position position="1"/>
    </location>
</feature>
<proteinExistence type="predicted"/>
<evidence type="ECO:0000313" key="3">
    <source>
        <dbReference type="Proteomes" id="UP000824469"/>
    </source>
</evidence>
<feature type="region of interest" description="Disordered" evidence="1">
    <location>
        <begin position="1"/>
        <end position="30"/>
    </location>
</feature>
<evidence type="ECO:0000256" key="1">
    <source>
        <dbReference type="SAM" id="MobiDB-lite"/>
    </source>
</evidence>
<feature type="compositionally biased region" description="Basic and acidic residues" evidence="1">
    <location>
        <begin position="10"/>
        <end position="22"/>
    </location>
</feature>
<dbReference type="AlphaFoldDB" id="A0AA38GZF1"/>
<accession>A0AA38GZF1</accession>
<feature type="region of interest" description="Disordered" evidence="1">
    <location>
        <begin position="57"/>
        <end position="114"/>
    </location>
</feature>
<evidence type="ECO:0000313" key="2">
    <source>
        <dbReference type="EMBL" id="KAH9332183.1"/>
    </source>
</evidence>
<feature type="compositionally biased region" description="Basic and acidic residues" evidence="1">
    <location>
        <begin position="57"/>
        <end position="71"/>
    </location>
</feature>
<keyword evidence="3" id="KW-1185">Reference proteome</keyword>
<feature type="compositionally biased region" description="Basic residues" evidence="1">
    <location>
        <begin position="90"/>
        <end position="100"/>
    </location>
</feature>
<feature type="compositionally biased region" description="Basic and acidic residues" evidence="1">
    <location>
        <begin position="101"/>
        <end position="114"/>
    </location>
</feature>
<organism evidence="2 3">
    <name type="scientific">Taxus chinensis</name>
    <name type="common">Chinese yew</name>
    <name type="synonym">Taxus wallichiana var. chinensis</name>
    <dbReference type="NCBI Taxonomy" id="29808"/>
    <lineage>
        <taxon>Eukaryota</taxon>
        <taxon>Viridiplantae</taxon>
        <taxon>Streptophyta</taxon>
        <taxon>Embryophyta</taxon>
        <taxon>Tracheophyta</taxon>
        <taxon>Spermatophyta</taxon>
        <taxon>Pinopsida</taxon>
        <taxon>Pinidae</taxon>
        <taxon>Conifers II</taxon>
        <taxon>Cupressales</taxon>
        <taxon>Taxaceae</taxon>
        <taxon>Taxus</taxon>
    </lineage>
</organism>
<comment type="caution">
    <text evidence="2">The sequence shown here is derived from an EMBL/GenBank/DDBJ whole genome shotgun (WGS) entry which is preliminary data.</text>
</comment>
<name>A0AA38GZF1_TAXCH</name>
<protein>
    <submittedName>
        <fullName evidence="2">Uncharacterized protein</fullName>
    </submittedName>
</protein>
<sequence length="114" mass="12750">FGTAGPKVRAGREPAEKPKDSLGHPGQRYAWDARDAKIRTGREKKLSSLGHLGQKYVEDANRPIRPKHESFVRNSLGHLGQRYARDADRPKRRKGSKRGTRKPESAEAGDFHPG</sequence>